<dbReference type="Proteomes" id="UP000078512">
    <property type="component" value="Unassembled WGS sequence"/>
</dbReference>
<keyword evidence="2" id="KW-0472">Membrane</keyword>
<organism evidence="3 4">
    <name type="scientific">Linnemannia elongata AG-77</name>
    <dbReference type="NCBI Taxonomy" id="1314771"/>
    <lineage>
        <taxon>Eukaryota</taxon>
        <taxon>Fungi</taxon>
        <taxon>Fungi incertae sedis</taxon>
        <taxon>Mucoromycota</taxon>
        <taxon>Mortierellomycotina</taxon>
        <taxon>Mortierellomycetes</taxon>
        <taxon>Mortierellales</taxon>
        <taxon>Mortierellaceae</taxon>
        <taxon>Linnemannia</taxon>
    </lineage>
</organism>
<keyword evidence="2" id="KW-1133">Transmembrane helix</keyword>
<keyword evidence="2" id="KW-0812">Transmembrane</keyword>
<keyword evidence="4" id="KW-1185">Reference proteome</keyword>
<protein>
    <recommendedName>
        <fullName evidence="5">Transmembrane protein</fullName>
    </recommendedName>
</protein>
<gene>
    <name evidence="3" type="ORF">K457DRAFT_1207801</name>
</gene>
<dbReference type="AlphaFoldDB" id="A0A197K440"/>
<reference evidence="3 4" key="1">
    <citation type="submission" date="2016-05" db="EMBL/GenBank/DDBJ databases">
        <title>Genome sequencing reveals origins of a unique bacterial endosymbiosis in the earliest lineages of terrestrial Fungi.</title>
        <authorList>
            <consortium name="DOE Joint Genome Institute"/>
            <person name="Uehling J."/>
            <person name="Gryganskyi A."/>
            <person name="Hameed K."/>
            <person name="Tschaplinski T."/>
            <person name="Misztal P."/>
            <person name="Wu S."/>
            <person name="Desiro A."/>
            <person name="Vande Pol N."/>
            <person name="Du Z.-Y."/>
            <person name="Zienkiewicz A."/>
            <person name="Zienkiewicz K."/>
            <person name="Morin E."/>
            <person name="Tisserant E."/>
            <person name="Splivallo R."/>
            <person name="Hainaut M."/>
            <person name="Henrissat B."/>
            <person name="Ohm R."/>
            <person name="Kuo A."/>
            <person name="Yan J."/>
            <person name="Lipzen A."/>
            <person name="Nolan M."/>
            <person name="Labutti K."/>
            <person name="Barry K."/>
            <person name="Goldstein A."/>
            <person name="Labbe J."/>
            <person name="Schadt C."/>
            <person name="Tuskan G."/>
            <person name="Grigoriev I."/>
            <person name="Martin F."/>
            <person name="Vilgalys R."/>
            <person name="Bonito G."/>
        </authorList>
    </citation>
    <scope>NUCLEOTIDE SEQUENCE [LARGE SCALE GENOMIC DNA]</scope>
    <source>
        <strain evidence="3 4">AG-77</strain>
    </source>
</reference>
<evidence type="ECO:0000313" key="4">
    <source>
        <dbReference type="Proteomes" id="UP000078512"/>
    </source>
</evidence>
<evidence type="ECO:0000313" key="3">
    <source>
        <dbReference type="EMBL" id="OAQ31461.1"/>
    </source>
</evidence>
<dbReference type="EMBL" id="KV442029">
    <property type="protein sequence ID" value="OAQ31461.1"/>
    <property type="molecule type" value="Genomic_DNA"/>
</dbReference>
<evidence type="ECO:0000256" key="1">
    <source>
        <dbReference type="SAM" id="MobiDB-lite"/>
    </source>
</evidence>
<feature type="transmembrane region" description="Helical" evidence="2">
    <location>
        <begin position="81"/>
        <end position="102"/>
    </location>
</feature>
<proteinExistence type="predicted"/>
<accession>A0A197K440</accession>
<name>A0A197K440_9FUNG</name>
<feature type="compositionally biased region" description="Polar residues" evidence="1">
    <location>
        <begin position="117"/>
        <end position="127"/>
    </location>
</feature>
<feature type="region of interest" description="Disordered" evidence="1">
    <location>
        <begin position="112"/>
        <end position="140"/>
    </location>
</feature>
<sequence length="140" mass="16126">MRKKAVREGTRAKDRTIIVVWFVDINRRDSQTASSSSINSLNEPHHHHLPHVPRPHPTSPSFFFFFFCVFRHASPFSYLRMSLLLVFFDVVLFVALGSWSTYRPDRQTPFAPFLADTDTSPSVSQPSPRHPSFRPSQPTN</sequence>
<evidence type="ECO:0008006" key="5">
    <source>
        <dbReference type="Google" id="ProtNLM"/>
    </source>
</evidence>
<evidence type="ECO:0000256" key="2">
    <source>
        <dbReference type="SAM" id="Phobius"/>
    </source>
</evidence>